<dbReference type="InterPro" id="IPR000524">
    <property type="entry name" value="Tscrpt_reg_HTH_GntR"/>
</dbReference>
<dbReference type="InterPro" id="IPR036388">
    <property type="entry name" value="WH-like_DNA-bd_sf"/>
</dbReference>
<evidence type="ECO:0000256" key="3">
    <source>
        <dbReference type="ARBA" id="ARBA00023163"/>
    </source>
</evidence>
<dbReference type="EMBL" id="JRHC01000004">
    <property type="protein sequence ID" value="KJF42840.1"/>
    <property type="molecule type" value="Genomic_DNA"/>
</dbReference>
<dbReference type="PROSITE" id="PS50949">
    <property type="entry name" value="HTH_GNTR"/>
    <property type="match status" value="1"/>
</dbReference>
<evidence type="ECO:0000256" key="2">
    <source>
        <dbReference type="ARBA" id="ARBA00023125"/>
    </source>
</evidence>
<reference evidence="5 6" key="1">
    <citation type="submission" date="2014-09" db="EMBL/GenBank/DDBJ databases">
        <title>Draft Genome Sequence of Draconibacterium sp. JN14CK-3.</title>
        <authorList>
            <person name="Dong C."/>
            <person name="Lai Q."/>
            <person name="Shao Z."/>
        </authorList>
    </citation>
    <scope>NUCLEOTIDE SEQUENCE [LARGE SCALE GENOMIC DNA]</scope>
    <source>
        <strain evidence="5 6">JN14CK-3</strain>
    </source>
</reference>
<dbReference type="SUPFAM" id="SSF46785">
    <property type="entry name" value="Winged helix' DNA-binding domain"/>
    <property type="match status" value="1"/>
</dbReference>
<comment type="caution">
    <text evidence="5">The sequence shown here is derived from an EMBL/GenBank/DDBJ whole genome shotgun (WGS) entry which is preliminary data.</text>
</comment>
<dbReference type="PRINTS" id="PR00035">
    <property type="entry name" value="HTHGNTR"/>
</dbReference>
<dbReference type="STRING" id="1544798.LH29_15565"/>
<dbReference type="OrthoDB" id="1040417at2"/>
<evidence type="ECO:0000259" key="4">
    <source>
        <dbReference type="PROSITE" id="PS50949"/>
    </source>
</evidence>
<evidence type="ECO:0000313" key="6">
    <source>
        <dbReference type="Proteomes" id="UP000032544"/>
    </source>
</evidence>
<dbReference type="Gene3D" id="1.10.10.10">
    <property type="entry name" value="Winged helix-like DNA-binding domain superfamily/Winged helix DNA-binding domain"/>
    <property type="match status" value="1"/>
</dbReference>
<dbReference type="InterPro" id="IPR036390">
    <property type="entry name" value="WH_DNA-bd_sf"/>
</dbReference>
<dbReference type="SUPFAM" id="SSF48008">
    <property type="entry name" value="GntR ligand-binding domain-like"/>
    <property type="match status" value="1"/>
</dbReference>
<organism evidence="5 6">
    <name type="scientific">Draconibacterium sediminis</name>
    <dbReference type="NCBI Taxonomy" id="1544798"/>
    <lineage>
        <taxon>Bacteria</taxon>
        <taxon>Pseudomonadati</taxon>
        <taxon>Bacteroidota</taxon>
        <taxon>Bacteroidia</taxon>
        <taxon>Marinilabiliales</taxon>
        <taxon>Prolixibacteraceae</taxon>
        <taxon>Draconibacterium</taxon>
    </lineage>
</organism>
<feature type="domain" description="HTH gntR-type" evidence="4">
    <location>
        <begin position="16"/>
        <end position="84"/>
    </location>
</feature>
<dbReference type="AlphaFoldDB" id="A0A0D8J7A1"/>
<protein>
    <submittedName>
        <fullName evidence="5">GntR family transcriptional regulator</fullName>
    </submittedName>
</protein>
<keyword evidence="3" id="KW-0804">Transcription</keyword>
<evidence type="ECO:0000313" key="5">
    <source>
        <dbReference type="EMBL" id="KJF42840.1"/>
    </source>
</evidence>
<dbReference type="SMART" id="SM00895">
    <property type="entry name" value="FCD"/>
    <property type="match status" value="1"/>
</dbReference>
<gene>
    <name evidence="5" type="ORF">LH29_15565</name>
</gene>
<evidence type="ECO:0000256" key="1">
    <source>
        <dbReference type="ARBA" id="ARBA00023015"/>
    </source>
</evidence>
<name>A0A0D8J7A1_9BACT</name>
<proteinExistence type="predicted"/>
<dbReference type="CDD" id="cd07377">
    <property type="entry name" value="WHTH_GntR"/>
    <property type="match status" value="1"/>
</dbReference>
<keyword evidence="1" id="KW-0805">Transcription regulation</keyword>
<dbReference type="PANTHER" id="PTHR43537">
    <property type="entry name" value="TRANSCRIPTIONAL REGULATOR, GNTR FAMILY"/>
    <property type="match status" value="1"/>
</dbReference>
<accession>A0A0D8J7A1</accession>
<dbReference type="Pfam" id="PF07729">
    <property type="entry name" value="FCD"/>
    <property type="match status" value="1"/>
</dbReference>
<dbReference type="InterPro" id="IPR011711">
    <property type="entry name" value="GntR_C"/>
</dbReference>
<keyword evidence="2" id="KW-0238">DNA-binding</keyword>
<dbReference type="SMART" id="SM00345">
    <property type="entry name" value="HTH_GNTR"/>
    <property type="match status" value="1"/>
</dbReference>
<dbReference type="Proteomes" id="UP000032544">
    <property type="component" value="Unassembled WGS sequence"/>
</dbReference>
<sequence length="235" mass="26886">MTDQNLINQIPLIDTSSLVDKVEMQLLEIFITKGLKTGDKIPKELELASAMGVSRTVIRESLTRLKAMGLVDSIKHKGTILTSPNLAQILQKSMIPKVLDDETLKNIFEIRLILEIGMADSIFKNITEADILELEQITNSEPESTGDVLFDIDHEIMFHGKLYEITNNYTLKSFQTILLPVFNFVYDSGLINRPIKKKKHVSHKELVEILKNGNPKKFREGMRKHLDNHFNRLFE</sequence>
<dbReference type="GO" id="GO:0003677">
    <property type="term" value="F:DNA binding"/>
    <property type="evidence" value="ECO:0007669"/>
    <property type="project" value="UniProtKB-KW"/>
</dbReference>
<dbReference type="RefSeq" id="WP_045031237.1">
    <property type="nucleotide sequence ID" value="NZ_CAJXKZ010000009.1"/>
</dbReference>
<keyword evidence="6" id="KW-1185">Reference proteome</keyword>
<dbReference type="InterPro" id="IPR008920">
    <property type="entry name" value="TF_FadR/GntR_C"/>
</dbReference>
<dbReference type="Gene3D" id="1.20.120.530">
    <property type="entry name" value="GntR ligand-binding domain-like"/>
    <property type="match status" value="1"/>
</dbReference>
<dbReference type="PANTHER" id="PTHR43537:SF24">
    <property type="entry name" value="GLUCONATE OPERON TRANSCRIPTIONAL REPRESSOR"/>
    <property type="match status" value="1"/>
</dbReference>
<dbReference type="Pfam" id="PF00392">
    <property type="entry name" value="GntR"/>
    <property type="match status" value="1"/>
</dbReference>
<dbReference type="GO" id="GO:0003700">
    <property type="term" value="F:DNA-binding transcription factor activity"/>
    <property type="evidence" value="ECO:0007669"/>
    <property type="project" value="InterPro"/>
</dbReference>